<evidence type="ECO:0000256" key="1">
    <source>
        <dbReference type="SAM" id="Phobius"/>
    </source>
</evidence>
<sequence>MCLGVDLEAAARPADYYDIFADPRDDEAPPVWGYRAPGCLSRLNDEDRICLPWLLATCLVMASLLAGFYTYTYISFSPPSFAVDLAGYGGLDPARPGRVVSPAFGVTLRMNRTCADRADVVVAYAGVALGWGRAAPWDCEGKRRTKDVEVVAKGEGVGLPARIRDRMAAEWGRSGTLELDVDVVVFDSSGSHLAAGDFPQKVMTGKVRLGGERSEPLPLAWYALDDLSEFSR</sequence>
<evidence type="ECO:0000313" key="2">
    <source>
        <dbReference type="EMBL" id="TKW17035.1"/>
    </source>
</evidence>
<dbReference type="OMA" id="CRMASEW"/>
<dbReference type="Proteomes" id="UP000298652">
    <property type="component" value="Chromosome 5"/>
</dbReference>
<gene>
    <name evidence="2" type="ORF">SEVIR_5G339100v2</name>
</gene>
<dbReference type="EMBL" id="CM016556">
    <property type="protein sequence ID" value="TKW17035.1"/>
    <property type="molecule type" value="Genomic_DNA"/>
</dbReference>
<accession>A0A4U6UP70</accession>
<protein>
    <recommendedName>
        <fullName evidence="4">Late embryogenesis abundant protein LEA-2 subgroup domain-containing protein</fullName>
    </recommendedName>
</protein>
<keyword evidence="1" id="KW-1133">Transmembrane helix</keyword>
<dbReference type="AlphaFoldDB" id="A0A4U6UP70"/>
<dbReference type="PANTHER" id="PTHR33994">
    <property type="entry name" value="OS04G0515000 PROTEIN"/>
    <property type="match status" value="1"/>
</dbReference>
<organism evidence="2 3">
    <name type="scientific">Setaria viridis</name>
    <name type="common">Green bristlegrass</name>
    <name type="synonym">Setaria italica subsp. viridis</name>
    <dbReference type="NCBI Taxonomy" id="4556"/>
    <lineage>
        <taxon>Eukaryota</taxon>
        <taxon>Viridiplantae</taxon>
        <taxon>Streptophyta</taxon>
        <taxon>Embryophyta</taxon>
        <taxon>Tracheophyta</taxon>
        <taxon>Spermatophyta</taxon>
        <taxon>Magnoliopsida</taxon>
        <taxon>Liliopsida</taxon>
        <taxon>Poales</taxon>
        <taxon>Poaceae</taxon>
        <taxon>PACMAD clade</taxon>
        <taxon>Panicoideae</taxon>
        <taxon>Panicodae</taxon>
        <taxon>Paniceae</taxon>
        <taxon>Cenchrinae</taxon>
        <taxon>Setaria</taxon>
    </lineage>
</organism>
<keyword evidence="1" id="KW-0472">Membrane</keyword>
<evidence type="ECO:0000313" key="3">
    <source>
        <dbReference type="Proteomes" id="UP000298652"/>
    </source>
</evidence>
<dbReference type="Gramene" id="TKW17035">
    <property type="protein sequence ID" value="TKW17035"/>
    <property type="gene ID" value="SEVIR_5G339100v2"/>
</dbReference>
<keyword evidence="3" id="KW-1185">Reference proteome</keyword>
<dbReference type="PANTHER" id="PTHR33994:SF27">
    <property type="entry name" value="OS01G0771700 PROTEIN"/>
    <property type="match status" value="1"/>
</dbReference>
<keyword evidence="1" id="KW-0812">Transmembrane</keyword>
<reference evidence="2" key="1">
    <citation type="submission" date="2019-03" db="EMBL/GenBank/DDBJ databases">
        <title>WGS assembly of Setaria viridis.</title>
        <authorList>
            <person name="Huang P."/>
            <person name="Jenkins J."/>
            <person name="Grimwood J."/>
            <person name="Barry K."/>
            <person name="Healey A."/>
            <person name="Mamidi S."/>
            <person name="Sreedasyam A."/>
            <person name="Shu S."/>
            <person name="Feldman M."/>
            <person name="Wu J."/>
            <person name="Yu Y."/>
            <person name="Chen C."/>
            <person name="Johnson J."/>
            <person name="Rokhsar D."/>
            <person name="Baxter I."/>
            <person name="Schmutz J."/>
            <person name="Brutnell T."/>
            <person name="Kellogg E."/>
        </authorList>
    </citation>
    <scope>NUCLEOTIDE SEQUENCE [LARGE SCALE GENOMIC DNA]</scope>
</reference>
<name>A0A4U6UP70_SETVI</name>
<feature type="transmembrane region" description="Helical" evidence="1">
    <location>
        <begin position="50"/>
        <end position="71"/>
    </location>
</feature>
<proteinExistence type="predicted"/>
<evidence type="ECO:0008006" key="4">
    <source>
        <dbReference type="Google" id="ProtNLM"/>
    </source>
</evidence>